<proteinExistence type="predicted"/>
<dbReference type="SMART" id="SM00348">
    <property type="entry name" value="IRF"/>
    <property type="match status" value="1"/>
</dbReference>
<name>A0A3B4C7N8_PYGNA</name>
<evidence type="ECO:0000256" key="3">
    <source>
        <dbReference type="ARBA" id="ARBA00022843"/>
    </source>
</evidence>
<keyword evidence="2" id="KW-1017">Isopeptide bond</keyword>
<dbReference type="GO" id="GO:0000981">
    <property type="term" value="F:DNA-binding transcription factor activity, RNA polymerase II-specific"/>
    <property type="evidence" value="ECO:0007669"/>
    <property type="project" value="TreeGrafter"/>
</dbReference>
<dbReference type="PANTHER" id="PTHR11949:SF22">
    <property type="entry name" value="INTERFERON REGULATORY FACTOR 2"/>
    <property type="match status" value="1"/>
</dbReference>
<reference evidence="11" key="3">
    <citation type="submission" date="2025-09" db="UniProtKB">
        <authorList>
            <consortium name="Ensembl"/>
        </authorList>
    </citation>
    <scope>IDENTIFICATION</scope>
</reference>
<sequence>MPVDRQRMRPWLEEQINSAKIQGLQWVNKEEKIFQIPWMHAARHGWDLDKDAPLFMNWAVHTGKYHPGVDKPDPKTWKANFRCAMNSLPDIEEVKDKSMKRGSNAFRVYRMLSSAEKAAKKVLHRFKKEHTTRNKEKKSRDKENCT</sequence>
<dbReference type="InterPro" id="IPR001346">
    <property type="entry name" value="Interferon_reg_fact_DNA-bd_dom"/>
</dbReference>
<feature type="region of interest" description="Disordered" evidence="9">
    <location>
        <begin position="124"/>
        <end position="146"/>
    </location>
</feature>
<feature type="compositionally biased region" description="Basic and acidic residues" evidence="9">
    <location>
        <begin position="129"/>
        <end position="146"/>
    </location>
</feature>
<keyword evidence="7" id="KW-0804">Transcription</keyword>
<evidence type="ECO:0000256" key="6">
    <source>
        <dbReference type="ARBA" id="ARBA00023159"/>
    </source>
</evidence>
<dbReference type="Gene3D" id="1.10.10.10">
    <property type="entry name" value="Winged helix-like DNA-binding domain superfamily/Winged helix DNA-binding domain"/>
    <property type="match status" value="1"/>
</dbReference>
<evidence type="ECO:0000256" key="7">
    <source>
        <dbReference type="ARBA" id="ARBA00023163"/>
    </source>
</evidence>
<dbReference type="PRINTS" id="PR00267">
    <property type="entry name" value="INTFRNREGFCT"/>
</dbReference>
<dbReference type="GO" id="GO:0000978">
    <property type="term" value="F:RNA polymerase II cis-regulatory region sequence-specific DNA binding"/>
    <property type="evidence" value="ECO:0007669"/>
    <property type="project" value="TreeGrafter"/>
</dbReference>
<reference evidence="11 12" key="1">
    <citation type="submission" date="2020-10" db="EMBL/GenBank/DDBJ databases">
        <title>Pygocentrus nattereri (red-bellied piranha) genome, fPygNat1, primary haplotype.</title>
        <authorList>
            <person name="Myers G."/>
            <person name="Meyer A."/>
            <person name="Karagic N."/>
            <person name="Pippel M."/>
            <person name="Winkler S."/>
            <person name="Tracey A."/>
            <person name="Wood J."/>
            <person name="Formenti G."/>
            <person name="Howe K."/>
            <person name="Fedrigo O."/>
            <person name="Jarvis E.D."/>
        </authorList>
    </citation>
    <scope>NUCLEOTIDE SEQUENCE [LARGE SCALE GENOMIC DNA]</scope>
</reference>
<evidence type="ECO:0000256" key="9">
    <source>
        <dbReference type="SAM" id="MobiDB-lite"/>
    </source>
</evidence>
<dbReference type="CDD" id="cd00103">
    <property type="entry name" value="IRF"/>
    <property type="match status" value="1"/>
</dbReference>
<dbReference type="Proteomes" id="UP001501920">
    <property type="component" value="Chromosome 5"/>
</dbReference>
<dbReference type="GO" id="GO:0005634">
    <property type="term" value="C:nucleus"/>
    <property type="evidence" value="ECO:0007669"/>
    <property type="project" value="UniProtKB-SubCell"/>
</dbReference>
<evidence type="ECO:0000256" key="4">
    <source>
        <dbReference type="ARBA" id="ARBA00023015"/>
    </source>
</evidence>
<dbReference type="Pfam" id="PF00605">
    <property type="entry name" value="IRF"/>
    <property type="match status" value="1"/>
</dbReference>
<feature type="domain" description="IRF tryptophan pentad repeat" evidence="10">
    <location>
        <begin position="5"/>
        <end position="113"/>
    </location>
</feature>
<dbReference type="PROSITE" id="PS51507">
    <property type="entry name" value="IRF_2"/>
    <property type="match status" value="1"/>
</dbReference>
<keyword evidence="3" id="KW-0832">Ubl conjugation</keyword>
<keyword evidence="8" id="KW-0539">Nucleus</keyword>
<dbReference type="GeneTree" id="ENSGT00940000159063"/>
<evidence type="ECO:0000313" key="11">
    <source>
        <dbReference type="Ensembl" id="ENSPNAP00000007917.1"/>
    </source>
</evidence>
<dbReference type="InterPro" id="IPR036390">
    <property type="entry name" value="WH_DNA-bd_sf"/>
</dbReference>
<dbReference type="FunFam" id="1.10.10.10:FF:000065">
    <property type="entry name" value="Interferon regulatory factor"/>
    <property type="match status" value="1"/>
</dbReference>
<keyword evidence="12" id="KW-1185">Reference proteome</keyword>
<dbReference type="SUPFAM" id="SSF46785">
    <property type="entry name" value="Winged helix' DNA-binding domain"/>
    <property type="match status" value="1"/>
</dbReference>
<evidence type="ECO:0000259" key="10">
    <source>
        <dbReference type="PROSITE" id="PS51507"/>
    </source>
</evidence>
<evidence type="ECO:0000313" key="12">
    <source>
        <dbReference type="Proteomes" id="UP001501920"/>
    </source>
</evidence>
<dbReference type="AlphaFoldDB" id="A0A3B4C7N8"/>
<keyword evidence="6" id="KW-0010">Activator</keyword>
<keyword evidence="4" id="KW-0805">Transcription regulation</keyword>
<comment type="subcellular location">
    <subcellularLocation>
        <location evidence="1">Nucleus</location>
    </subcellularLocation>
</comment>
<dbReference type="InterPro" id="IPR036388">
    <property type="entry name" value="WH-like_DNA-bd_sf"/>
</dbReference>
<evidence type="ECO:0000256" key="8">
    <source>
        <dbReference type="ARBA" id="ARBA00023242"/>
    </source>
</evidence>
<evidence type="ECO:0000256" key="2">
    <source>
        <dbReference type="ARBA" id="ARBA00022499"/>
    </source>
</evidence>
<accession>A0A3B4C7N8</accession>
<organism evidence="11 12">
    <name type="scientific">Pygocentrus nattereri</name>
    <name type="common">Red-bellied piranha</name>
    <dbReference type="NCBI Taxonomy" id="42514"/>
    <lineage>
        <taxon>Eukaryota</taxon>
        <taxon>Metazoa</taxon>
        <taxon>Chordata</taxon>
        <taxon>Craniata</taxon>
        <taxon>Vertebrata</taxon>
        <taxon>Euteleostomi</taxon>
        <taxon>Actinopterygii</taxon>
        <taxon>Neopterygii</taxon>
        <taxon>Teleostei</taxon>
        <taxon>Ostariophysi</taxon>
        <taxon>Characiformes</taxon>
        <taxon>Characoidei</taxon>
        <taxon>Pygocentrus</taxon>
    </lineage>
</organism>
<reference evidence="11" key="2">
    <citation type="submission" date="2025-08" db="UniProtKB">
        <authorList>
            <consortium name="Ensembl"/>
        </authorList>
    </citation>
    <scope>IDENTIFICATION</scope>
</reference>
<protein>
    <recommendedName>
        <fullName evidence="10">IRF tryptophan pentad repeat domain-containing protein</fullName>
    </recommendedName>
</protein>
<evidence type="ECO:0000256" key="5">
    <source>
        <dbReference type="ARBA" id="ARBA00023125"/>
    </source>
</evidence>
<dbReference type="PANTHER" id="PTHR11949">
    <property type="entry name" value="INTERFERON REGULATORY FACTOR"/>
    <property type="match status" value="1"/>
</dbReference>
<dbReference type="Ensembl" id="ENSPNAT00000001033.2">
    <property type="protein sequence ID" value="ENSPNAP00000007917.1"/>
    <property type="gene ID" value="ENSPNAG00000013591.2"/>
</dbReference>
<evidence type="ECO:0000256" key="1">
    <source>
        <dbReference type="ARBA" id="ARBA00004123"/>
    </source>
</evidence>
<dbReference type="GO" id="GO:0002376">
    <property type="term" value="P:immune system process"/>
    <property type="evidence" value="ECO:0007669"/>
    <property type="project" value="TreeGrafter"/>
</dbReference>
<keyword evidence="5" id="KW-0238">DNA-binding</keyword>